<dbReference type="HAMAP" id="MF_01600">
    <property type="entry name" value="UPF0182"/>
    <property type="match status" value="1"/>
</dbReference>
<gene>
    <name evidence="6" type="ORF">RIF25_01785</name>
</gene>
<accession>A0AAE4JUN7</accession>
<dbReference type="GO" id="GO:0005886">
    <property type="term" value="C:plasma membrane"/>
    <property type="evidence" value="ECO:0007669"/>
    <property type="project" value="UniProtKB-SubCell"/>
</dbReference>
<evidence type="ECO:0000313" key="6">
    <source>
        <dbReference type="EMBL" id="MDS3859530.1"/>
    </source>
</evidence>
<keyword evidence="2 5" id="KW-0812">Transmembrane</keyword>
<organism evidence="6 7">
    <name type="scientific">Pseudocalidococcus azoricus BACA0444</name>
    <dbReference type="NCBI Taxonomy" id="2918990"/>
    <lineage>
        <taxon>Bacteria</taxon>
        <taxon>Bacillati</taxon>
        <taxon>Cyanobacteriota</taxon>
        <taxon>Cyanophyceae</taxon>
        <taxon>Acaryochloridales</taxon>
        <taxon>Thermosynechococcaceae</taxon>
        <taxon>Pseudocalidococcus</taxon>
        <taxon>Pseudocalidococcus azoricus</taxon>
    </lineage>
</organism>
<dbReference type="Pfam" id="PF03699">
    <property type="entry name" value="UPF0182"/>
    <property type="match status" value="1"/>
</dbReference>
<keyword evidence="3 5" id="KW-1133">Transmembrane helix</keyword>
<dbReference type="AlphaFoldDB" id="A0AAE4JUN7"/>
<feature type="transmembrane region" description="Helical" evidence="5">
    <location>
        <begin position="280"/>
        <end position="297"/>
    </location>
</feature>
<feature type="transmembrane region" description="Helical" evidence="5">
    <location>
        <begin position="324"/>
        <end position="344"/>
    </location>
</feature>
<feature type="transmembrane region" description="Helical" evidence="5">
    <location>
        <begin position="365"/>
        <end position="387"/>
    </location>
</feature>
<dbReference type="RefSeq" id="WP_322876840.1">
    <property type="nucleotide sequence ID" value="NZ_JAVMIP010000001.1"/>
</dbReference>
<dbReference type="PANTHER" id="PTHR39344:SF1">
    <property type="entry name" value="UPF0182 PROTEIN SLL1060"/>
    <property type="match status" value="1"/>
</dbReference>
<dbReference type="PANTHER" id="PTHR39344">
    <property type="entry name" value="UPF0182 PROTEIN SLL1060"/>
    <property type="match status" value="1"/>
</dbReference>
<evidence type="ECO:0000256" key="1">
    <source>
        <dbReference type="ARBA" id="ARBA00022475"/>
    </source>
</evidence>
<protein>
    <recommendedName>
        <fullName evidence="5">UPF0182 protein RIF25_01785</fullName>
    </recommendedName>
</protein>
<evidence type="ECO:0000313" key="7">
    <source>
        <dbReference type="Proteomes" id="UP001268256"/>
    </source>
</evidence>
<dbReference type="EMBL" id="JAVMIP010000001">
    <property type="protein sequence ID" value="MDS3859530.1"/>
    <property type="molecule type" value="Genomic_DNA"/>
</dbReference>
<keyword evidence="7" id="KW-1185">Reference proteome</keyword>
<comment type="caution">
    <text evidence="6">The sequence shown here is derived from an EMBL/GenBank/DDBJ whole genome shotgun (WGS) entry which is preliminary data.</text>
</comment>
<comment type="subcellular location">
    <subcellularLocation>
        <location evidence="5">Cell membrane</location>
        <topology evidence="5">Multi-pass membrane protein</topology>
    </subcellularLocation>
</comment>
<dbReference type="Proteomes" id="UP001268256">
    <property type="component" value="Unassembled WGS sequence"/>
</dbReference>
<reference evidence="7" key="1">
    <citation type="submission" date="2023-07" db="EMBL/GenBank/DDBJ databases">
        <authorList>
            <person name="Luz R."/>
            <person name="Cordeiro R."/>
            <person name="Fonseca A."/>
            <person name="Goncalves V."/>
        </authorList>
    </citation>
    <scope>NUCLEOTIDE SEQUENCE [LARGE SCALE GENOMIC DNA]</scope>
    <source>
        <strain evidence="7">BACA0444</strain>
    </source>
</reference>
<evidence type="ECO:0000256" key="3">
    <source>
        <dbReference type="ARBA" id="ARBA00022989"/>
    </source>
</evidence>
<feature type="transmembrane region" description="Helical" evidence="5">
    <location>
        <begin position="104"/>
        <end position="129"/>
    </location>
</feature>
<keyword evidence="4 5" id="KW-0472">Membrane</keyword>
<feature type="transmembrane region" description="Helical" evidence="5">
    <location>
        <begin position="20"/>
        <end position="41"/>
    </location>
</feature>
<name>A0AAE4JUN7_9CYAN</name>
<sequence>MTVIAPPSLKSKTQRWPQGLLISLLILAIFGVLYCGCRVVAESLWFQELGYLSVLWRRWLTQLSLLGLGLVGGLVFLGLNSGLAYRLREQTPRSGTRYLGLPGLLPLSLGLALVTIALVEHTVVVSLAFNSQAQASLAINPLLPQFDWTAVITIIGGWCQNPLYLCLVLLAGIGCLVQPFWGYRLVAIGQSLGLAWLGRNHWAIVLQAWQRTNFSQIDPLFHQDIGFYIFTLPFWEWVRFAMTALTISALAGVTLIYLLAGDSLSLGRFTGFNRAQRQHIQALAGGFCFCLALSFWLERYKLLYSPRGVTFGASYTDIKITLPLYTLFAVFTLGVGIMLLWSAIRRGGKGQIRLAPASPWLLRSVTGYACLIFIIGQLLPNLAQALIVQPNELERELPYIQRTIDFTRQAYNLETVYAEPFQPENNLTAPVLADNAPTVRNIRLWDTRPLLETNRQLQQLRSYYRFPDAFIDRYQISTQTDPTAKNPNSDQEIRQVLTAARELDYTAVPSQAQSWINEHLVFTHGYGFTMSPVNVAGEGGLPKYFVQDIVSGSQGGLVTANPAIANSIPIGFPRIYYGQITDTHVLAPSNVPELDYPTGNDNAYNHYQGRGGVPVGAFWQRLVMSVYFHDWQLLLTPNINRETKALFRRNIMTRVQTLAPFLRFDQQPYLVIADTRPEAAIDVESPHESEPNFLYWVIDAYTVSRYYPYSDPGEEPFNYIRNSVKVVVDAYHGSVRFYVMDNSDPLIQTWSKIFPNLFYPVDQMPPRLAAHLRYPVDLFQAQSQKLLRYHMTDPVVFYSQEDQWQIPQEIYGNDPQAVKPYYLIMRLPSGNQEEFILLYPFTPLNRPNLVAWLAARSDHDQYGKLLLYTFPKQELVFGPQQVEARINQDPTISQQISLWNRAGSRSLQGNLLIIPIERSLLYVEPLYLEASQNSLPILARVILMFNQQIVMAETLDQGLEKLFPGFANYNNPDQLTISNRPSK</sequence>
<comment type="similarity">
    <text evidence="5">Belongs to the UPF0182 family.</text>
</comment>
<evidence type="ECO:0000256" key="2">
    <source>
        <dbReference type="ARBA" id="ARBA00022692"/>
    </source>
</evidence>
<evidence type="ECO:0000256" key="5">
    <source>
        <dbReference type="HAMAP-Rule" id="MF_01600"/>
    </source>
</evidence>
<dbReference type="NCBIfam" id="NF002707">
    <property type="entry name" value="PRK02509.1"/>
    <property type="match status" value="1"/>
</dbReference>
<dbReference type="GO" id="GO:0005576">
    <property type="term" value="C:extracellular region"/>
    <property type="evidence" value="ECO:0007669"/>
    <property type="project" value="TreeGrafter"/>
</dbReference>
<feature type="transmembrane region" description="Helical" evidence="5">
    <location>
        <begin position="237"/>
        <end position="259"/>
    </location>
</feature>
<keyword evidence="1 5" id="KW-1003">Cell membrane</keyword>
<feature type="transmembrane region" description="Helical" evidence="5">
    <location>
        <begin position="61"/>
        <end position="83"/>
    </location>
</feature>
<dbReference type="InterPro" id="IPR005372">
    <property type="entry name" value="UPF0182"/>
</dbReference>
<evidence type="ECO:0000256" key="4">
    <source>
        <dbReference type="ARBA" id="ARBA00023136"/>
    </source>
</evidence>
<proteinExistence type="inferred from homology"/>